<dbReference type="EMBL" id="CACRXK020000940">
    <property type="protein sequence ID" value="CAB3985929.1"/>
    <property type="molecule type" value="Genomic_DNA"/>
</dbReference>
<dbReference type="Proteomes" id="UP001152795">
    <property type="component" value="Unassembled WGS sequence"/>
</dbReference>
<name>A0A6S7G9T2_PARCT</name>
<evidence type="ECO:0000256" key="1">
    <source>
        <dbReference type="SAM" id="Coils"/>
    </source>
</evidence>
<sequence length="287" mass="32942">MTAKKDKVDSIVFILPKAVSTIRESCPQCPTERNVRNLIKQVGGNTSFKSLFHGIEKKVSCVTVPRNAVNKDILKEIDQCFNENGMDETEKEDQEMSCEECEHLHEEIATCKETARREIEEARMLHEGEMESLRNRFSIQQKEKENKIDKLEEEVKALKRKMEETQVEAKRFQKMVENADADKKQTKKSAVVHALKEIVDVQPEAEQQVNDQSTSEPNLDDSDEHRKEHDMLATRPNSVICTLCSKKKSAGMIACVKCNQRFHYSCLKMNRKAAKKVKSTFLCSKCE</sequence>
<keyword evidence="4" id="KW-1185">Reference proteome</keyword>
<feature type="compositionally biased region" description="Polar residues" evidence="2">
    <location>
        <begin position="205"/>
        <end position="217"/>
    </location>
</feature>
<dbReference type="InterPro" id="IPR019787">
    <property type="entry name" value="Znf_PHD-finger"/>
</dbReference>
<dbReference type="GO" id="GO:0003964">
    <property type="term" value="F:RNA-directed DNA polymerase activity"/>
    <property type="evidence" value="ECO:0007669"/>
    <property type="project" value="UniProtKB-KW"/>
</dbReference>
<dbReference type="AlphaFoldDB" id="A0A6S7G9T2"/>
<dbReference type="InterPro" id="IPR001965">
    <property type="entry name" value="Znf_PHD"/>
</dbReference>
<organism evidence="3 4">
    <name type="scientific">Paramuricea clavata</name>
    <name type="common">Red gorgonian</name>
    <name type="synonym">Violescent sea-whip</name>
    <dbReference type="NCBI Taxonomy" id="317549"/>
    <lineage>
        <taxon>Eukaryota</taxon>
        <taxon>Metazoa</taxon>
        <taxon>Cnidaria</taxon>
        <taxon>Anthozoa</taxon>
        <taxon>Octocorallia</taxon>
        <taxon>Malacalcyonacea</taxon>
        <taxon>Plexauridae</taxon>
        <taxon>Paramuricea</taxon>
    </lineage>
</organism>
<dbReference type="InterPro" id="IPR011011">
    <property type="entry name" value="Znf_FYVE_PHD"/>
</dbReference>
<dbReference type="SUPFAM" id="SSF57903">
    <property type="entry name" value="FYVE/PHD zinc finger"/>
    <property type="match status" value="1"/>
</dbReference>
<dbReference type="Pfam" id="PF00628">
    <property type="entry name" value="PHD"/>
    <property type="match status" value="1"/>
</dbReference>
<comment type="caution">
    <text evidence="3">The sequence shown here is derived from an EMBL/GenBank/DDBJ whole genome shotgun (WGS) entry which is preliminary data.</text>
</comment>
<keyword evidence="3" id="KW-0548">Nucleotidyltransferase</keyword>
<proteinExistence type="predicted"/>
<dbReference type="Gene3D" id="3.30.40.10">
    <property type="entry name" value="Zinc/RING finger domain, C3HC4 (zinc finger)"/>
    <property type="match status" value="1"/>
</dbReference>
<feature type="coiled-coil region" evidence="1">
    <location>
        <begin position="116"/>
        <end position="182"/>
    </location>
</feature>
<keyword evidence="3" id="KW-0808">Transferase</keyword>
<reference evidence="3" key="1">
    <citation type="submission" date="2020-04" db="EMBL/GenBank/DDBJ databases">
        <authorList>
            <person name="Alioto T."/>
            <person name="Alioto T."/>
            <person name="Gomez Garrido J."/>
        </authorList>
    </citation>
    <scope>NUCLEOTIDE SEQUENCE</scope>
    <source>
        <strain evidence="3">A484AB</strain>
    </source>
</reference>
<evidence type="ECO:0000313" key="4">
    <source>
        <dbReference type="Proteomes" id="UP001152795"/>
    </source>
</evidence>
<dbReference type="PROSITE" id="PS01359">
    <property type="entry name" value="ZF_PHD_1"/>
    <property type="match status" value="1"/>
</dbReference>
<accession>A0A6S7G9T2</accession>
<feature type="region of interest" description="Disordered" evidence="2">
    <location>
        <begin position="201"/>
        <end position="230"/>
    </location>
</feature>
<dbReference type="SMART" id="SM00249">
    <property type="entry name" value="PHD"/>
    <property type="match status" value="1"/>
</dbReference>
<keyword evidence="1" id="KW-0175">Coiled coil</keyword>
<evidence type="ECO:0000256" key="2">
    <source>
        <dbReference type="SAM" id="MobiDB-lite"/>
    </source>
</evidence>
<keyword evidence="3" id="KW-0695">RNA-directed DNA polymerase</keyword>
<dbReference type="InterPro" id="IPR019786">
    <property type="entry name" value="Zinc_finger_PHD-type_CS"/>
</dbReference>
<gene>
    <name evidence="3" type="ORF">PACLA_8A087277</name>
</gene>
<dbReference type="InterPro" id="IPR013083">
    <property type="entry name" value="Znf_RING/FYVE/PHD"/>
</dbReference>
<evidence type="ECO:0000313" key="3">
    <source>
        <dbReference type="EMBL" id="CAB3985929.1"/>
    </source>
</evidence>
<dbReference type="PROSITE" id="PS50016">
    <property type="entry name" value="ZF_PHD_2"/>
    <property type="match status" value="1"/>
</dbReference>
<protein>
    <submittedName>
        <fullName evidence="3">RNA-directed DNA polymerase from mobile element jockey</fullName>
    </submittedName>
</protein>